<dbReference type="OrthoDB" id="9402762at2759"/>
<evidence type="ECO:0000256" key="2">
    <source>
        <dbReference type="ARBA" id="ARBA00001911"/>
    </source>
</evidence>
<comment type="catalytic activity">
    <reaction evidence="1">
        <text>UDP-alpha-D-glucose = UDP-alpha-D-galactose</text>
        <dbReference type="Rhea" id="RHEA:22168"/>
        <dbReference type="ChEBI" id="CHEBI:58885"/>
        <dbReference type="ChEBI" id="CHEBI:66914"/>
        <dbReference type="EC" id="5.1.3.2"/>
    </reaction>
</comment>
<dbReference type="GO" id="GO:0005996">
    <property type="term" value="P:monosaccharide metabolic process"/>
    <property type="evidence" value="ECO:0007669"/>
    <property type="project" value="TreeGrafter"/>
</dbReference>
<dbReference type="Proteomes" id="UP001153620">
    <property type="component" value="Chromosome 1"/>
</dbReference>
<protein>
    <recommendedName>
        <fullName evidence="4">UDP-glucose 4-epimerase</fullName>
        <ecNumber evidence="4">5.1.3.2</ecNumber>
    </recommendedName>
</protein>
<evidence type="ECO:0000256" key="5">
    <source>
        <dbReference type="ARBA" id="ARBA00023027"/>
    </source>
</evidence>
<dbReference type="Gene3D" id="3.40.50.720">
    <property type="entry name" value="NAD(P)-binding Rossmann-like Domain"/>
    <property type="match status" value="1"/>
</dbReference>
<dbReference type="GO" id="GO:0003978">
    <property type="term" value="F:UDP-glucose 4-epimerase activity"/>
    <property type="evidence" value="ECO:0007669"/>
    <property type="project" value="UniProtKB-EC"/>
</dbReference>
<keyword evidence="5" id="KW-0520">NAD</keyword>
<evidence type="ECO:0000256" key="4">
    <source>
        <dbReference type="ARBA" id="ARBA00013189"/>
    </source>
</evidence>
<accession>A0A9N9RQH9</accession>
<evidence type="ECO:0000256" key="3">
    <source>
        <dbReference type="ARBA" id="ARBA00004947"/>
    </source>
</evidence>
<comment type="pathway">
    <text evidence="3">Carbohydrate metabolism; galactose metabolism.</text>
</comment>
<dbReference type="PANTHER" id="PTHR43725">
    <property type="entry name" value="UDP-GLUCOSE 4-EPIMERASE"/>
    <property type="match status" value="1"/>
</dbReference>
<dbReference type="GO" id="GO:0005829">
    <property type="term" value="C:cytosol"/>
    <property type="evidence" value="ECO:0007669"/>
    <property type="project" value="TreeGrafter"/>
</dbReference>
<keyword evidence="8" id="KW-1185">Reference proteome</keyword>
<dbReference type="EC" id="5.1.3.2" evidence="4"/>
<sequence>MTDNEVYNFVFSSSATAYDDPTYLLLNGNSKYFTEEILKDLCASDKNRNVPFSTSIPLEHINQPIHDGAGVRDYIHILDLAQGYLSALSKLLKGGINVYGVYNLGAGVEYYVLDIAILLHVMQALRRQLTSSVGNQS</sequence>
<evidence type="ECO:0000256" key="6">
    <source>
        <dbReference type="ARBA" id="ARBA00023235"/>
    </source>
</evidence>
<dbReference type="AlphaFoldDB" id="A0A9N9RQH9"/>
<evidence type="ECO:0000256" key="1">
    <source>
        <dbReference type="ARBA" id="ARBA00000083"/>
    </source>
</evidence>
<reference evidence="7" key="2">
    <citation type="submission" date="2022-10" db="EMBL/GenBank/DDBJ databases">
        <authorList>
            <consortium name="ENA_rothamsted_submissions"/>
            <consortium name="culmorum"/>
            <person name="King R."/>
        </authorList>
    </citation>
    <scope>NUCLEOTIDE SEQUENCE</scope>
</reference>
<name>A0A9N9RQH9_9DIPT</name>
<dbReference type="PANTHER" id="PTHR43725:SF47">
    <property type="entry name" value="UDP-GLUCOSE 4-EPIMERASE"/>
    <property type="match status" value="1"/>
</dbReference>
<evidence type="ECO:0000313" key="8">
    <source>
        <dbReference type="Proteomes" id="UP001153620"/>
    </source>
</evidence>
<reference evidence="7" key="1">
    <citation type="submission" date="2022-01" db="EMBL/GenBank/DDBJ databases">
        <authorList>
            <person name="King R."/>
        </authorList>
    </citation>
    <scope>NUCLEOTIDE SEQUENCE</scope>
</reference>
<gene>
    <name evidence="7" type="ORF">CHIRRI_LOCUS3521</name>
</gene>
<proteinExistence type="predicted"/>
<keyword evidence="6" id="KW-0413">Isomerase</keyword>
<dbReference type="InterPro" id="IPR036291">
    <property type="entry name" value="NAD(P)-bd_dom_sf"/>
</dbReference>
<organism evidence="7 8">
    <name type="scientific">Chironomus riparius</name>
    <dbReference type="NCBI Taxonomy" id="315576"/>
    <lineage>
        <taxon>Eukaryota</taxon>
        <taxon>Metazoa</taxon>
        <taxon>Ecdysozoa</taxon>
        <taxon>Arthropoda</taxon>
        <taxon>Hexapoda</taxon>
        <taxon>Insecta</taxon>
        <taxon>Pterygota</taxon>
        <taxon>Neoptera</taxon>
        <taxon>Endopterygota</taxon>
        <taxon>Diptera</taxon>
        <taxon>Nematocera</taxon>
        <taxon>Chironomoidea</taxon>
        <taxon>Chironomidae</taxon>
        <taxon>Chironominae</taxon>
        <taxon>Chironomus</taxon>
    </lineage>
</organism>
<comment type="cofactor">
    <cofactor evidence="2">
        <name>NAD(+)</name>
        <dbReference type="ChEBI" id="CHEBI:57540"/>
    </cofactor>
</comment>
<dbReference type="SUPFAM" id="SSF51735">
    <property type="entry name" value="NAD(P)-binding Rossmann-fold domains"/>
    <property type="match status" value="1"/>
</dbReference>
<dbReference type="EMBL" id="OU895877">
    <property type="protein sequence ID" value="CAG9800581.1"/>
    <property type="molecule type" value="Genomic_DNA"/>
</dbReference>
<evidence type="ECO:0000313" key="7">
    <source>
        <dbReference type="EMBL" id="CAG9800581.1"/>
    </source>
</evidence>